<dbReference type="InterPro" id="IPR006665">
    <property type="entry name" value="OmpA-like"/>
</dbReference>
<evidence type="ECO:0000256" key="6">
    <source>
        <dbReference type="ARBA" id="ARBA00023136"/>
    </source>
</evidence>
<evidence type="ECO:0000256" key="5">
    <source>
        <dbReference type="ARBA" id="ARBA00022989"/>
    </source>
</evidence>
<gene>
    <name evidence="11" type="ORF">CXK95_13350</name>
</gene>
<dbReference type="RefSeq" id="WP_102828933.1">
    <property type="nucleotide sequence ID" value="NZ_CP065721.1"/>
</dbReference>
<comment type="caution">
    <text evidence="11">The sequence shown here is derived from an EMBL/GenBank/DDBJ whole genome shotgun (WGS) entry which is preliminary data.</text>
</comment>
<organism evidence="11 12">
    <name type="scientific">Stutzerimonas degradans</name>
    <dbReference type="NCBI Taxonomy" id="2968968"/>
    <lineage>
        <taxon>Bacteria</taxon>
        <taxon>Pseudomonadati</taxon>
        <taxon>Pseudomonadota</taxon>
        <taxon>Gammaproteobacteria</taxon>
        <taxon>Pseudomonadales</taxon>
        <taxon>Pseudomonadaceae</taxon>
        <taxon>Stutzerimonas</taxon>
    </lineage>
</organism>
<dbReference type="PANTHER" id="PTHR30329:SF21">
    <property type="entry name" value="LIPOPROTEIN YIAD-RELATED"/>
    <property type="match status" value="1"/>
</dbReference>
<reference evidence="11 12" key="1">
    <citation type="submission" date="2018-01" db="EMBL/GenBank/DDBJ databases">
        <title>Denitrification phenotypes of diverse strains of Pseudomonas stutzeri.</title>
        <authorList>
            <person name="Milligan D.A."/>
            <person name="Bergaust L."/>
            <person name="Bakken L.R."/>
            <person name="Frostegard A."/>
        </authorList>
    </citation>
    <scope>NUCLEOTIDE SEQUENCE [LARGE SCALE GENOMIC DNA]</scope>
    <source>
        <strain evidence="11 12">DSM 50238</strain>
    </source>
</reference>
<evidence type="ECO:0000256" key="4">
    <source>
        <dbReference type="ARBA" id="ARBA00022692"/>
    </source>
</evidence>
<dbReference type="Proteomes" id="UP000235881">
    <property type="component" value="Unassembled WGS sequence"/>
</dbReference>
<keyword evidence="11" id="KW-0966">Cell projection</keyword>
<evidence type="ECO:0000256" key="8">
    <source>
        <dbReference type="SAM" id="MobiDB-lite"/>
    </source>
</evidence>
<feature type="transmembrane region" description="Helical" evidence="9">
    <location>
        <begin position="28"/>
        <end position="49"/>
    </location>
</feature>
<dbReference type="PANTHER" id="PTHR30329">
    <property type="entry name" value="STATOR ELEMENT OF FLAGELLAR MOTOR COMPLEX"/>
    <property type="match status" value="1"/>
</dbReference>
<keyword evidence="6 7" id="KW-0472">Membrane</keyword>
<dbReference type="InterPro" id="IPR050330">
    <property type="entry name" value="Bact_OuterMem_StrucFunc"/>
</dbReference>
<dbReference type="InterPro" id="IPR036737">
    <property type="entry name" value="OmpA-like_sf"/>
</dbReference>
<sequence>MNGSAQRNGRFARWHVEPRGEEEQEGWLLTYLDMITLLLVMLVVMLAFAGQGDGATQQSSAAQAADGQAPLVIGTPQPSDGVQAIAAIAPAPPLPEQTREPAPTLPDLGEDIEVIVNEGSISFRISSEILFGSGQAELEEAGFAVLDRLIPTLAATSHRIIVEGHTDDLPIQTPRFPSNWELSASRASSVVRYLQVSGIAAARMSATGYAETRPLRDNASDQGRAGNRRVELVMQTQPPAP</sequence>
<evidence type="ECO:0000313" key="11">
    <source>
        <dbReference type="EMBL" id="PNF76380.1"/>
    </source>
</evidence>
<name>A0A8E2QE94_9GAMM</name>
<evidence type="ECO:0000313" key="12">
    <source>
        <dbReference type="Proteomes" id="UP000235881"/>
    </source>
</evidence>
<dbReference type="EMBL" id="POUK01000004">
    <property type="protein sequence ID" value="PNF76380.1"/>
    <property type="molecule type" value="Genomic_DNA"/>
</dbReference>
<dbReference type="PROSITE" id="PS51123">
    <property type="entry name" value="OMPA_2"/>
    <property type="match status" value="1"/>
</dbReference>
<feature type="region of interest" description="Disordered" evidence="8">
    <location>
        <begin position="212"/>
        <end position="241"/>
    </location>
</feature>
<keyword evidence="11" id="KW-0282">Flagellum</keyword>
<dbReference type="Pfam" id="PF13677">
    <property type="entry name" value="MotB_plug"/>
    <property type="match status" value="1"/>
</dbReference>
<dbReference type="InterPro" id="IPR025713">
    <property type="entry name" value="MotB-like_N_dom"/>
</dbReference>
<accession>A0A8E2QE94</accession>
<comment type="similarity">
    <text evidence="2">Belongs to the MotB family.</text>
</comment>
<keyword evidence="4 9" id="KW-0812">Transmembrane</keyword>
<evidence type="ECO:0000256" key="7">
    <source>
        <dbReference type="PROSITE-ProRule" id="PRU00473"/>
    </source>
</evidence>
<evidence type="ECO:0000256" key="2">
    <source>
        <dbReference type="ARBA" id="ARBA00008914"/>
    </source>
</evidence>
<evidence type="ECO:0000256" key="9">
    <source>
        <dbReference type="SAM" id="Phobius"/>
    </source>
</evidence>
<keyword evidence="12" id="KW-1185">Reference proteome</keyword>
<evidence type="ECO:0000259" key="10">
    <source>
        <dbReference type="PROSITE" id="PS51123"/>
    </source>
</evidence>
<protein>
    <submittedName>
        <fullName evidence="11">Flagellar motor protein MotB</fullName>
    </submittedName>
</protein>
<dbReference type="Gene3D" id="3.30.1330.60">
    <property type="entry name" value="OmpA-like domain"/>
    <property type="match status" value="1"/>
</dbReference>
<proteinExistence type="inferred from homology"/>
<evidence type="ECO:0000256" key="1">
    <source>
        <dbReference type="ARBA" id="ARBA00004162"/>
    </source>
</evidence>
<dbReference type="AlphaFoldDB" id="A0A8E2QE94"/>
<dbReference type="CDD" id="cd07185">
    <property type="entry name" value="OmpA_C-like"/>
    <property type="match status" value="1"/>
</dbReference>
<keyword evidence="11" id="KW-0969">Cilium</keyword>
<dbReference type="SUPFAM" id="SSF103088">
    <property type="entry name" value="OmpA-like"/>
    <property type="match status" value="1"/>
</dbReference>
<dbReference type="Pfam" id="PF00691">
    <property type="entry name" value="OmpA"/>
    <property type="match status" value="1"/>
</dbReference>
<keyword evidence="5 9" id="KW-1133">Transmembrane helix</keyword>
<keyword evidence="3" id="KW-1003">Cell membrane</keyword>
<feature type="domain" description="OmpA-like" evidence="10">
    <location>
        <begin position="118"/>
        <end position="238"/>
    </location>
</feature>
<dbReference type="GO" id="GO:0005886">
    <property type="term" value="C:plasma membrane"/>
    <property type="evidence" value="ECO:0007669"/>
    <property type="project" value="UniProtKB-SubCell"/>
</dbReference>
<evidence type="ECO:0000256" key="3">
    <source>
        <dbReference type="ARBA" id="ARBA00022475"/>
    </source>
</evidence>
<comment type="subcellular location">
    <subcellularLocation>
        <location evidence="1">Cell membrane</location>
        <topology evidence="1">Single-pass membrane protein</topology>
    </subcellularLocation>
</comment>